<dbReference type="Proteomes" id="UP001324115">
    <property type="component" value="Unassembled WGS sequence"/>
</dbReference>
<protein>
    <recommendedName>
        <fullName evidence="1">Reverse transcriptase zinc-binding domain-containing protein</fullName>
    </recommendedName>
</protein>
<sequence length="241" mass="28206">MTKAKGEGGMGFRDLAFNNDSLLAKQAWRLLQDKSSLLYKVFKPRFFPNCTIMEAVDSSHGSYAWKSILHGRDVIKRGACWRISNRQSVQIWQHSWLPTKHPTHVLSPILEGWEEAKVEVLINEATRTWNENIVNGLFVPDETALIKKIPLSKHPTKDKLYWPWTQNGQYSFKSEYRFLKSKADKEVAEATQDEDRKFWFSIWALQVPNKIRNFMWRACCDSFPTKANLRRRHIMDSSLCK</sequence>
<dbReference type="Pfam" id="PF13966">
    <property type="entry name" value="zf-RVT"/>
    <property type="match status" value="1"/>
</dbReference>
<name>A0AAN7F9M8_QUERU</name>
<comment type="caution">
    <text evidence="2">The sequence shown here is derived from an EMBL/GenBank/DDBJ whole genome shotgun (WGS) entry which is preliminary data.</text>
</comment>
<accession>A0AAN7F9M8</accession>
<gene>
    <name evidence="2" type="ORF">RGQ29_019262</name>
</gene>
<dbReference type="AlphaFoldDB" id="A0AAN7F9M8"/>
<evidence type="ECO:0000313" key="3">
    <source>
        <dbReference type="Proteomes" id="UP001324115"/>
    </source>
</evidence>
<feature type="domain" description="Reverse transcriptase zinc-binding" evidence="1">
    <location>
        <begin position="170"/>
        <end position="240"/>
    </location>
</feature>
<dbReference type="InterPro" id="IPR026960">
    <property type="entry name" value="RVT-Znf"/>
</dbReference>
<evidence type="ECO:0000259" key="1">
    <source>
        <dbReference type="Pfam" id="PF13966"/>
    </source>
</evidence>
<evidence type="ECO:0000313" key="2">
    <source>
        <dbReference type="EMBL" id="KAK4588199.1"/>
    </source>
</evidence>
<dbReference type="EMBL" id="JAXUIC010000005">
    <property type="protein sequence ID" value="KAK4588199.1"/>
    <property type="molecule type" value="Genomic_DNA"/>
</dbReference>
<organism evidence="2 3">
    <name type="scientific">Quercus rubra</name>
    <name type="common">Northern red oak</name>
    <name type="synonym">Quercus borealis</name>
    <dbReference type="NCBI Taxonomy" id="3512"/>
    <lineage>
        <taxon>Eukaryota</taxon>
        <taxon>Viridiplantae</taxon>
        <taxon>Streptophyta</taxon>
        <taxon>Embryophyta</taxon>
        <taxon>Tracheophyta</taxon>
        <taxon>Spermatophyta</taxon>
        <taxon>Magnoliopsida</taxon>
        <taxon>eudicotyledons</taxon>
        <taxon>Gunneridae</taxon>
        <taxon>Pentapetalae</taxon>
        <taxon>rosids</taxon>
        <taxon>fabids</taxon>
        <taxon>Fagales</taxon>
        <taxon>Fagaceae</taxon>
        <taxon>Quercus</taxon>
    </lineage>
</organism>
<reference evidence="2 3" key="1">
    <citation type="journal article" date="2023" name="G3 (Bethesda)">
        <title>A haplotype-resolved chromosome-scale genome for Quercus rubra L. provides insights into the genetics of adaptive traits for red oak species.</title>
        <authorList>
            <person name="Kapoor B."/>
            <person name="Jenkins J."/>
            <person name="Schmutz J."/>
            <person name="Zhebentyayeva T."/>
            <person name="Kuelheim C."/>
            <person name="Coggeshall M."/>
            <person name="Heim C."/>
            <person name="Lasky J.R."/>
            <person name="Leites L."/>
            <person name="Islam-Faridi N."/>
            <person name="Romero-Severson J."/>
            <person name="DeLeo V.L."/>
            <person name="Lucas S.M."/>
            <person name="Lazic D."/>
            <person name="Gailing O."/>
            <person name="Carlson J."/>
            <person name="Staton M."/>
        </authorList>
    </citation>
    <scope>NUCLEOTIDE SEQUENCE [LARGE SCALE GENOMIC DNA]</scope>
    <source>
        <strain evidence="2">Pseudo-F2</strain>
    </source>
</reference>
<proteinExistence type="predicted"/>
<keyword evidence="3" id="KW-1185">Reference proteome</keyword>